<dbReference type="Proteomes" id="UP000014568">
    <property type="component" value="Unassembled WGS sequence"/>
</dbReference>
<keyword evidence="1" id="KW-0732">Signal</keyword>
<dbReference type="OrthoDB" id="6717434at2"/>
<protein>
    <recommendedName>
        <fullName evidence="2">DUF7944 domain-containing protein</fullName>
    </recommendedName>
</protein>
<dbReference type="AlphaFoldDB" id="S3N7U3"/>
<name>S3N7U3_9GAMM</name>
<feature type="domain" description="DUF7944" evidence="2">
    <location>
        <begin position="51"/>
        <end position="132"/>
    </location>
</feature>
<dbReference type="eggNOG" id="ENOG5033HC7">
    <property type="taxonomic scope" value="Bacteria"/>
</dbReference>
<dbReference type="RefSeq" id="WP_016655570.1">
    <property type="nucleotide sequence ID" value="NZ_KE340352.1"/>
</dbReference>
<dbReference type="NCBIfam" id="NF047330">
    <property type="entry name" value="MCR_0457_fam"/>
    <property type="match status" value="1"/>
</dbReference>
<evidence type="ECO:0000313" key="4">
    <source>
        <dbReference type="Proteomes" id="UP000014568"/>
    </source>
</evidence>
<dbReference type="HOGENOM" id="CLU_157030_0_0_6"/>
<organism evidence="3 4">
    <name type="scientific">Acinetobacter rudis CIP 110305</name>
    <dbReference type="NCBI Taxonomy" id="421052"/>
    <lineage>
        <taxon>Bacteria</taxon>
        <taxon>Pseudomonadati</taxon>
        <taxon>Pseudomonadota</taxon>
        <taxon>Gammaproteobacteria</taxon>
        <taxon>Moraxellales</taxon>
        <taxon>Moraxellaceae</taxon>
        <taxon>Acinetobacter</taxon>
    </lineage>
</organism>
<keyword evidence="4" id="KW-1185">Reference proteome</keyword>
<dbReference type="PATRIC" id="fig|421052.3.peg.1133"/>
<gene>
    <name evidence="3" type="ORF">F945_01152</name>
</gene>
<reference evidence="3 4" key="1">
    <citation type="submission" date="2013-06" db="EMBL/GenBank/DDBJ databases">
        <title>The Genome Sequence of Acinetobacter rudis CIP 110305.</title>
        <authorList>
            <consortium name="The Broad Institute Genome Sequencing Platform"/>
            <consortium name="The Broad Institute Genome Sequencing Center for Infectious Disease"/>
            <person name="Cerqueira G."/>
            <person name="Feldgarden M."/>
            <person name="Courvalin P."/>
            <person name="Perichon B."/>
            <person name="Grillot-Courvalin C."/>
            <person name="Clermont D."/>
            <person name="Rocha E."/>
            <person name="Yoon E.-J."/>
            <person name="Nemec A."/>
            <person name="Young S.K."/>
            <person name="Zeng Q."/>
            <person name="Gargeya S."/>
            <person name="Fitzgerald M."/>
            <person name="Abouelleil A."/>
            <person name="Alvarado L."/>
            <person name="Berlin A.M."/>
            <person name="Chapman S.B."/>
            <person name="Dewar J."/>
            <person name="Goldberg J."/>
            <person name="Griggs A."/>
            <person name="Gujja S."/>
            <person name="Hansen M."/>
            <person name="Howarth C."/>
            <person name="Imamovic A."/>
            <person name="Larimer J."/>
            <person name="McCowan C."/>
            <person name="Murphy C."/>
            <person name="Pearson M."/>
            <person name="Priest M."/>
            <person name="Roberts A."/>
            <person name="Saif S."/>
            <person name="Shea T."/>
            <person name="Sykes S."/>
            <person name="Wortman J."/>
            <person name="Nusbaum C."/>
            <person name="Birren B."/>
        </authorList>
    </citation>
    <scope>NUCLEOTIDE SEQUENCE [LARGE SCALE GENOMIC DNA]</scope>
    <source>
        <strain evidence="3 4">CIP 110305</strain>
    </source>
</reference>
<feature type="signal peptide" evidence="1">
    <location>
        <begin position="1"/>
        <end position="31"/>
    </location>
</feature>
<proteinExistence type="predicted"/>
<accession>S3N7U3</accession>
<dbReference type="InterPro" id="IPR057704">
    <property type="entry name" value="DUF7944"/>
</dbReference>
<dbReference type="STRING" id="632955.GCA_000829675_03159"/>
<evidence type="ECO:0000313" key="3">
    <source>
        <dbReference type="EMBL" id="EPF75932.1"/>
    </source>
</evidence>
<feature type="chain" id="PRO_5004512093" description="DUF7944 domain-containing protein" evidence="1">
    <location>
        <begin position="32"/>
        <end position="139"/>
    </location>
</feature>
<sequence length="139" mass="15490">MSIFTTTTRISKILLALVISSSSLISSNSFAADNNAEQAHENIEVTQQNVTPEELAAIYVLSEICPPLLKKQPGFEKGYNNLLKDYLPQEKKPADYLSNLSQQSHFKAVLKQARDDAKKAGDQANLEICQDVVNYQPYK</sequence>
<comment type="caution">
    <text evidence="3">The sequence shown here is derived from an EMBL/GenBank/DDBJ whole genome shotgun (WGS) entry which is preliminary data.</text>
</comment>
<evidence type="ECO:0000256" key="1">
    <source>
        <dbReference type="SAM" id="SignalP"/>
    </source>
</evidence>
<evidence type="ECO:0000259" key="2">
    <source>
        <dbReference type="Pfam" id="PF25642"/>
    </source>
</evidence>
<dbReference type="EMBL" id="ATGI01000010">
    <property type="protein sequence ID" value="EPF75932.1"/>
    <property type="molecule type" value="Genomic_DNA"/>
</dbReference>
<dbReference type="Pfam" id="PF25642">
    <property type="entry name" value="DUF7944"/>
    <property type="match status" value="1"/>
</dbReference>